<comment type="caution">
    <text evidence="2">The sequence shown here is derived from an EMBL/GenBank/DDBJ whole genome shotgun (WGS) entry which is preliminary data.</text>
</comment>
<dbReference type="RefSeq" id="XP_066664211.1">
    <property type="nucleotide sequence ID" value="XM_066814921.1"/>
</dbReference>
<protein>
    <submittedName>
        <fullName evidence="2">Uncharacterized protein</fullName>
    </submittedName>
</protein>
<feature type="compositionally biased region" description="Low complexity" evidence="1">
    <location>
        <begin position="46"/>
        <end position="55"/>
    </location>
</feature>
<sequence length="164" mass="17848">MNAADGASLDTELDKLERVLGNARTAGLLQLEAHILAPEPYSQKAANKSSAATSADPMAAGQDDEDAIRGHLDVQKRLAQRMEVILRGGAVKWYKYPVCHEKCGSRWTHGMSVYSSRRVYCQSIDAHGKNDEVRVIAAAKSGKEGRIRVGGAVKCTWAAGKYKY</sequence>
<dbReference type="Proteomes" id="UP001433268">
    <property type="component" value="Unassembled WGS sequence"/>
</dbReference>
<reference evidence="2 3" key="1">
    <citation type="submission" date="2023-01" db="EMBL/GenBank/DDBJ databases">
        <title>Analysis of 21 Apiospora genomes using comparative genomics revels a genus with tremendous synthesis potential of carbohydrate active enzymes and secondary metabolites.</title>
        <authorList>
            <person name="Sorensen T."/>
        </authorList>
    </citation>
    <scope>NUCLEOTIDE SEQUENCE [LARGE SCALE GENOMIC DNA]</scope>
    <source>
        <strain evidence="2 3">CBS 114990</strain>
    </source>
</reference>
<name>A0ABR1VGT4_9PEZI</name>
<feature type="region of interest" description="Disordered" evidence="1">
    <location>
        <begin position="46"/>
        <end position="66"/>
    </location>
</feature>
<proteinExistence type="predicted"/>
<organism evidence="2 3">
    <name type="scientific">Apiospora hydei</name>
    <dbReference type="NCBI Taxonomy" id="1337664"/>
    <lineage>
        <taxon>Eukaryota</taxon>
        <taxon>Fungi</taxon>
        <taxon>Dikarya</taxon>
        <taxon>Ascomycota</taxon>
        <taxon>Pezizomycotina</taxon>
        <taxon>Sordariomycetes</taxon>
        <taxon>Xylariomycetidae</taxon>
        <taxon>Amphisphaeriales</taxon>
        <taxon>Apiosporaceae</taxon>
        <taxon>Apiospora</taxon>
    </lineage>
</organism>
<gene>
    <name evidence="2" type="ORF">PG997_010606</name>
</gene>
<dbReference type="GeneID" id="92047981"/>
<dbReference type="EMBL" id="JAQQWN010000008">
    <property type="protein sequence ID" value="KAK8070403.1"/>
    <property type="molecule type" value="Genomic_DNA"/>
</dbReference>
<accession>A0ABR1VGT4</accession>
<evidence type="ECO:0000313" key="2">
    <source>
        <dbReference type="EMBL" id="KAK8070403.1"/>
    </source>
</evidence>
<evidence type="ECO:0000313" key="3">
    <source>
        <dbReference type="Proteomes" id="UP001433268"/>
    </source>
</evidence>
<evidence type="ECO:0000256" key="1">
    <source>
        <dbReference type="SAM" id="MobiDB-lite"/>
    </source>
</evidence>
<keyword evidence="3" id="KW-1185">Reference proteome</keyword>